<comment type="similarity">
    <text evidence="2 4">Belongs to the ATPase inhibitor family.</text>
</comment>
<reference evidence="6 7" key="1">
    <citation type="journal article" date="2016" name="Proc. Natl. Acad. Sci. U.S.A.">
        <title>Comparative genomics of biotechnologically important yeasts.</title>
        <authorList>
            <person name="Riley R."/>
            <person name="Haridas S."/>
            <person name="Wolfe K.H."/>
            <person name="Lopes M.R."/>
            <person name="Hittinger C.T."/>
            <person name="Goeker M."/>
            <person name="Salamov A.A."/>
            <person name="Wisecaver J.H."/>
            <person name="Long T.M."/>
            <person name="Calvey C.H."/>
            <person name="Aerts A.L."/>
            <person name="Barry K.W."/>
            <person name="Choi C."/>
            <person name="Clum A."/>
            <person name="Coughlan A.Y."/>
            <person name="Deshpande S."/>
            <person name="Douglass A.P."/>
            <person name="Hanson S.J."/>
            <person name="Klenk H.-P."/>
            <person name="LaButti K.M."/>
            <person name="Lapidus A."/>
            <person name="Lindquist E.A."/>
            <person name="Lipzen A.M."/>
            <person name="Meier-Kolthoff J.P."/>
            <person name="Ohm R.A."/>
            <person name="Otillar R.P."/>
            <person name="Pangilinan J.L."/>
            <person name="Peng Y."/>
            <person name="Rokas A."/>
            <person name="Rosa C.A."/>
            <person name="Scheuner C."/>
            <person name="Sibirny A.A."/>
            <person name="Slot J.C."/>
            <person name="Stielow J.B."/>
            <person name="Sun H."/>
            <person name="Kurtzman C.P."/>
            <person name="Blackwell M."/>
            <person name="Grigoriev I.V."/>
            <person name="Jeffries T.W."/>
        </authorList>
    </citation>
    <scope>NUCLEOTIDE SEQUENCE [LARGE SCALE GENOMIC DNA]</scope>
    <source>
        <strain evidence="6 7">DSM 6958</strain>
    </source>
</reference>
<evidence type="ECO:0000313" key="7">
    <source>
        <dbReference type="Proteomes" id="UP000095009"/>
    </source>
</evidence>
<protein>
    <recommendedName>
        <fullName evidence="4">ATPase inhibitor, mitochondrial</fullName>
    </recommendedName>
</protein>
<evidence type="ECO:0000256" key="3">
    <source>
        <dbReference type="ARBA" id="ARBA00023128"/>
    </source>
</evidence>
<evidence type="ECO:0000256" key="4">
    <source>
        <dbReference type="RuleBase" id="RU368087"/>
    </source>
</evidence>
<feature type="region of interest" description="Disordered" evidence="5">
    <location>
        <begin position="26"/>
        <end position="47"/>
    </location>
</feature>
<evidence type="ECO:0000256" key="5">
    <source>
        <dbReference type="SAM" id="MobiDB-lite"/>
    </source>
</evidence>
<keyword evidence="3" id="KW-0496">Mitochondrion</keyword>
<evidence type="ECO:0000256" key="1">
    <source>
        <dbReference type="ARBA" id="ARBA00004173"/>
    </source>
</evidence>
<dbReference type="AlphaFoldDB" id="A0A1E3PKF4"/>
<dbReference type="GO" id="GO:0005739">
    <property type="term" value="C:mitochondrion"/>
    <property type="evidence" value="ECO:0007669"/>
    <property type="project" value="UniProtKB-SubCell"/>
</dbReference>
<gene>
    <name evidence="6" type="ORF">NADFUDRAFT_82836</name>
</gene>
<accession>A0A1E3PKF4</accession>
<evidence type="ECO:0000256" key="2">
    <source>
        <dbReference type="ARBA" id="ARBA00010901"/>
    </source>
</evidence>
<dbReference type="Pfam" id="PF04568">
    <property type="entry name" value="IATP"/>
    <property type="match status" value="1"/>
</dbReference>
<dbReference type="InterPro" id="IPR007648">
    <property type="entry name" value="ATPase_inhibitor_mt"/>
</dbReference>
<comment type="subcellular location">
    <subcellularLocation>
        <location evidence="1">Mitochondrion</location>
    </subcellularLocation>
</comment>
<proteinExistence type="inferred from homology"/>
<evidence type="ECO:0000313" key="6">
    <source>
        <dbReference type="EMBL" id="ODQ65909.1"/>
    </source>
</evidence>
<sequence>MAPTSAQTIRALRRPALPTWLPIRKYTEGATGAPRSGSSSDAFTQRERSMEELYMRKHDAEKMAMLREALHLQQKRMDTLEEKV</sequence>
<dbReference type="Gene3D" id="1.20.5.500">
    <property type="entry name" value="Single helix bin"/>
    <property type="match status" value="1"/>
</dbReference>
<dbReference type="OrthoDB" id="5532350at2759"/>
<dbReference type="EMBL" id="KV454409">
    <property type="protein sequence ID" value="ODQ65909.1"/>
    <property type="molecule type" value="Genomic_DNA"/>
</dbReference>
<dbReference type="Proteomes" id="UP000095009">
    <property type="component" value="Unassembled WGS sequence"/>
</dbReference>
<keyword evidence="7" id="KW-1185">Reference proteome</keyword>
<dbReference type="GO" id="GO:0042030">
    <property type="term" value="F:ATPase inhibitor activity"/>
    <property type="evidence" value="ECO:0007669"/>
    <property type="project" value="InterPro"/>
</dbReference>
<comment type="function">
    <text evidence="4">Inhibits the enzyme activity of ATPase.</text>
</comment>
<dbReference type="STRING" id="857566.A0A1E3PKF4"/>
<organism evidence="6 7">
    <name type="scientific">Nadsonia fulvescens var. elongata DSM 6958</name>
    <dbReference type="NCBI Taxonomy" id="857566"/>
    <lineage>
        <taxon>Eukaryota</taxon>
        <taxon>Fungi</taxon>
        <taxon>Dikarya</taxon>
        <taxon>Ascomycota</taxon>
        <taxon>Saccharomycotina</taxon>
        <taxon>Dipodascomycetes</taxon>
        <taxon>Dipodascales</taxon>
        <taxon>Dipodascales incertae sedis</taxon>
        <taxon>Nadsonia</taxon>
    </lineage>
</organism>
<name>A0A1E3PKF4_9ASCO</name>